<protein>
    <submittedName>
        <fullName evidence="4">G_PROTEIN_RECEP_F1_2 domain-containing protein</fullName>
    </submittedName>
</protein>
<dbReference type="OrthoDB" id="10011262at2759"/>
<accession>A0A0M3K992</accession>
<dbReference type="PANTHER" id="PTHR46895">
    <property type="entry name" value="PROTEIN CBG20548-RELATED"/>
    <property type="match status" value="1"/>
</dbReference>
<dbReference type="EMBL" id="UYRR01033575">
    <property type="protein sequence ID" value="VDK59095.1"/>
    <property type="molecule type" value="Genomic_DNA"/>
</dbReference>
<dbReference type="AlphaFoldDB" id="A0A0M3K992"/>
<proteinExistence type="predicted"/>
<reference evidence="4" key="1">
    <citation type="submission" date="2017-02" db="UniProtKB">
        <authorList>
            <consortium name="WormBaseParasite"/>
        </authorList>
    </citation>
    <scope>IDENTIFICATION</scope>
</reference>
<keyword evidence="1" id="KW-1133">Transmembrane helix</keyword>
<evidence type="ECO:0000313" key="2">
    <source>
        <dbReference type="EMBL" id="VDK59095.1"/>
    </source>
</evidence>
<sequence>MFNDSTKSGSRLTSQARIEQKITYSACAIVTCFTVTQAPSVLLPTILGNPTFRGPEWKMNLQIVTNCMVVIGKSLNFALFCLSSKTFRQRLVEVCRHILQCKSFRQLMLQSSSFPLSNTTRNTAIVDGSSCKSEANQRPTSSGAIYLRKVRRSLPSIRYSDIRRSSKNVTIIRPRTLSMVQI</sequence>
<feature type="transmembrane region" description="Helical" evidence="1">
    <location>
        <begin position="63"/>
        <end position="82"/>
    </location>
</feature>
<dbReference type="Proteomes" id="UP000267096">
    <property type="component" value="Unassembled WGS sequence"/>
</dbReference>
<name>A0A0M3K992_ANISI</name>
<evidence type="ECO:0000313" key="3">
    <source>
        <dbReference type="Proteomes" id="UP000267096"/>
    </source>
</evidence>
<feature type="transmembrane region" description="Helical" evidence="1">
    <location>
        <begin position="21"/>
        <end position="43"/>
    </location>
</feature>
<keyword evidence="1" id="KW-0812">Transmembrane</keyword>
<organism evidence="4">
    <name type="scientific">Anisakis simplex</name>
    <name type="common">Herring worm</name>
    <dbReference type="NCBI Taxonomy" id="6269"/>
    <lineage>
        <taxon>Eukaryota</taxon>
        <taxon>Metazoa</taxon>
        <taxon>Ecdysozoa</taxon>
        <taxon>Nematoda</taxon>
        <taxon>Chromadorea</taxon>
        <taxon>Rhabditida</taxon>
        <taxon>Spirurina</taxon>
        <taxon>Ascaridomorpha</taxon>
        <taxon>Ascaridoidea</taxon>
        <taxon>Anisakidae</taxon>
        <taxon>Anisakis</taxon>
        <taxon>Anisakis simplex complex</taxon>
    </lineage>
</organism>
<dbReference type="Gene3D" id="1.20.1070.10">
    <property type="entry name" value="Rhodopsin 7-helix transmembrane proteins"/>
    <property type="match status" value="1"/>
</dbReference>
<reference evidence="2 3" key="2">
    <citation type="submission" date="2018-11" db="EMBL/GenBank/DDBJ databases">
        <authorList>
            <consortium name="Pathogen Informatics"/>
        </authorList>
    </citation>
    <scope>NUCLEOTIDE SEQUENCE [LARGE SCALE GENOMIC DNA]</scope>
</reference>
<evidence type="ECO:0000313" key="4">
    <source>
        <dbReference type="WBParaSite" id="ASIM_0001753401-mRNA-1"/>
    </source>
</evidence>
<keyword evidence="1" id="KW-0472">Membrane</keyword>
<dbReference type="WBParaSite" id="ASIM_0001753401-mRNA-1">
    <property type="protein sequence ID" value="ASIM_0001753401-mRNA-1"/>
    <property type="gene ID" value="ASIM_0001753401"/>
</dbReference>
<keyword evidence="3" id="KW-1185">Reference proteome</keyword>
<gene>
    <name evidence="2" type="ORF">ASIM_LOCUS16940</name>
</gene>
<dbReference type="SUPFAM" id="SSF81321">
    <property type="entry name" value="Family A G protein-coupled receptor-like"/>
    <property type="match status" value="1"/>
</dbReference>
<evidence type="ECO:0000256" key="1">
    <source>
        <dbReference type="SAM" id="Phobius"/>
    </source>
</evidence>